<evidence type="ECO:0000313" key="2">
    <source>
        <dbReference type="Proteomes" id="UP001153714"/>
    </source>
</evidence>
<dbReference type="OrthoDB" id="1708588at2759"/>
<evidence type="ECO:0000313" key="1">
    <source>
        <dbReference type="EMBL" id="CAG9793318.1"/>
    </source>
</evidence>
<protein>
    <recommendedName>
        <fullName evidence="3">ATP synthase subunit s, mitochondrial</fullName>
    </recommendedName>
</protein>
<proteinExistence type="predicted"/>
<sequence>MSFSIKSCKFYRPFFITSRNYGERLGTSGDKTIYQEHEETAKQKEVSKWRKPWIKREGEWQSKLSIFVEKSPHPDIMYIMSQIPNFTIEKAKSWWGDLKSLQESQNQKYLPERVAALGSNLAAVHFFTYRQCAVRLKGSQNWIKGDISTLNLPDHYTEGYYVEAIDCTNFHHGGIRYEGLENIRNLNFLKWLSLKNNKHVDVWCIDKVAGLCEDTLEYLDISGCNICIGCIFALARMRALKVLIITDPGEDLTLQAALSMLEEENSNLIIQAIEPVVNETSEHKTE</sequence>
<dbReference type="Gene3D" id="3.80.10.10">
    <property type="entry name" value="Ribonuclease Inhibitor"/>
    <property type="match status" value="1"/>
</dbReference>
<dbReference type="SUPFAM" id="SSF52047">
    <property type="entry name" value="RNI-like"/>
    <property type="match status" value="1"/>
</dbReference>
<evidence type="ECO:0008006" key="3">
    <source>
        <dbReference type="Google" id="ProtNLM"/>
    </source>
</evidence>
<accession>A0A9N9WJH2</accession>
<organism evidence="1 2">
    <name type="scientific">Diatraea saccharalis</name>
    <name type="common">sugarcane borer</name>
    <dbReference type="NCBI Taxonomy" id="40085"/>
    <lineage>
        <taxon>Eukaryota</taxon>
        <taxon>Metazoa</taxon>
        <taxon>Ecdysozoa</taxon>
        <taxon>Arthropoda</taxon>
        <taxon>Hexapoda</taxon>
        <taxon>Insecta</taxon>
        <taxon>Pterygota</taxon>
        <taxon>Neoptera</taxon>
        <taxon>Endopterygota</taxon>
        <taxon>Lepidoptera</taxon>
        <taxon>Glossata</taxon>
        <taxon>Ditrysia</taxon>
        <taxon>Pyraloidea</taxon>
        <taxon>Crambidae</taxon>
        <taxon>Crambinae</taxon>
        <taxon>Diatraea</taxon>
    </lineage>
</organism>
<dbReference type="AlphaFoldDB" id="A0A9N9WJH2"/>
<reference evidence="1" key="2">
    <citation type="submission" date="2022-10" db="EMBL/GenBank/DDBJ databases">
        <authorList>
            <consortium name="ENA_rothamsted_submissions"/>
            <consortium name="culmorum"/>
            <person name="King R."/>
        </authorList>
    </citation>
    <scope>NUCLEOTIDE SEQUENCE</scope>
</reference>
<dbReference type="Proteomes" id="UP001153714">
    <property type="component" value="Chromosome 5"/>
</dbReference>
<gene>
    <name evidence="1" type="ORF">DIATSA_LOCUS10773</name>
</gene>
<name>A0A9N9WJH2_9NEOP</name>
<reference evidence="1" key="1">
    <citation type="submission" date="2021-12" db="EMBL/GenBank/DDBJ databases">
        <authorList>
            <person name="King R."/>
        </authorList>
    </citation>
    <scope>NUCLEOTIDE SEQUENCE</scope>
</reference>
<dbReference type="EMBL" id="OU893336">
    <property type="protein sequence ID" value="CAG9793318.1"/>
    <property type="molecule type" value="Genomic_DNA"/>
</dbReference>
<keyword evidence="2" id="KW-1185">Reference proteome</keyword>
<dbReference type="InterPro" id="IPR032675">
    <property type="entry name" value="LRR_dom_sf"/>
</dbReference>